<keyword evidence="6" id="KW-0136">Cellulose degradation</keyword>
<comment type="catalytic activity">
    <reaction evidence="14">
        <text>[(1-&gt;4)-beta-D-glucosyl]n+m + reduced acceptor + O2 = 4-dehydro-beta-D-glucosyl-[(1-&gt;4)-beta-D-glucosyl]n-1 + [(1-&gt;4)-beta-D-glucosyl]m + acceptor + H2O.</text>
        <dbReference type="EC" id="1.14.99.56"/>
    </reaction>
</comment>
<evidence type="ECO:0000256" key="2">
    <source>
        <dbReference type="ARBA" id="ARBA00004613"/>
    </source>
</evidence>
<evidence type="ECO:0000256" key="6">
    <source>
        <dbReference type="ARBA" id="ARBA00023001"/>
    </source>
</evidence>
<name>A0AAJ0HL85_9PEZI</name>
<evidence type="ECO:0000256" key="7">
    <source>
        <dbReference type="ARBA" id="ARBA00023002"/>
    </source>
</evidence>
<accession>A0AAJ0HL85</accession>
<evidence type="ECO:0000256" key="14">
    <source>
        <dbReference type="ARBA" id="ARBA00045077"/>
    </source>
</evidence>
<comment type="caution">
    <text evidence="18">The sequence shown here is derived from an EMBL/GenBank/DDBJ whole genome shotgun (WGS) entry which is preliminary data.</text>
</comment>
<dbReference type="EMBL" id="JAUIQD010000003">
    <property type="protein sequence ID" value="KAK3356689.1"/>
    <property type="molecule type" value="Genomic_DNA"/>
</dbReference>
<sequence length="227" mass="24263">MQGLASLLLFTALANAHYHFSNIGVASPEWSTGRVPKNSRDNGPVTSLASVDLRCNQASGGAKSIFNTTAGGTLPVYFNQQPWHQGPYQVYMAKVPEGQSVLTWDGAGEVWFKIFSKGAYTGGCTYSSGSYCFPDKWENPMAVKLPESLPSGDYLVRAEHIGLHIVNSPQFYIGCGQASVAGGGSGTPGPLVAFPGAYKQGDKGIFNNFNYPKPTTYRPPGPDVWTG</sequence>
<dbReference type="GO" id="GO:0046872">
    <property type="term" value="F:metal ion binding"/>
    <property type="evidence" value="ECO:0007669"/>
    <property type="project" value="UniProtKB-KW"/>
</dbReference>
<keyword evidence="3" id="KW-0964">Secreted</keyword>
<dbReference type="AlphaFoldDB" id="A0AAJ0HL85"/>
<comment type="subcellular location">
    <subcellularLocation>
        <location evidence="2">Secreted</location>
    </subcellularLocation>
</comment>
<evidence type="ECO:0000256" key="5">
    <source>
        <dbReference type="ARBA" id="ARBA00022729"/>
    </source>
</evidence>
<feature type="signal peptide" evidence="16">
    <location>
        <begin position="1"/>
        <end position="16"/>
    </location>
</feature>
<evidence type="ECO:0000313" key="19">
    <source>
        <dbReference type="Proteomes" id="UP001275084"/>
    </source>
</evidence>
<reference evidence="18" key="2">
    <citation type="submission" date="2023-06" db="EMBL/GenBank/DDBJ databases">
        <authorList>
            <consortium name="Lawrence Berkeley National Laboratory"/>
            <person name="Haridas S."/>
            <person name="Hensen N."/>
            <person name="Bonometti L."/>
            <person name="Westerberg I."/>
            <person name="Brannstrom I.O."/>
            <person name="Guillou S."/>
            <person name="Cros-Aarteil S."/>
            <person name="Calhoun S."/>
            <person name="Kuo A."/>
            <person name="Mondo S."/>
            <person name="Pangilinan J."/>
            <person name="Riley R."/>
            <person name="Labutti K."/>
            <person name="Andreopoulos B."/>
            <person name="Lipzen A."/>
            <person name="Chen C."/>
            <person name="Yanf M."/>
            <person name="Daum C."/>
            <person name="Ng V."/>
            <person name="Clum A."/>
            <person name="Steindorff A."/>
            <person name="Ohm R."/>
            <person name="Martin F."/>
            <person name="Silar P."/>
            <person name="Natvig D."/>
            <person name="Lalanne C."/>
            <person name="Gautier V."/>
            <person name="Ament-Velasquez S.L."/>
            <person name="Kruys A."/>
            <person name="Hutchinson M.I."/>
            <person name="Powell A.J."/>
            <person name="Barry K."/>
            <person name="Miller A.N."/>
            <person name="Grigoriev I.V."/>
            <person name="Debuchy R."/>
            <person name="Gladieux P."/>
            <person name="Thoren M.H."/>
            <person name="Johannesson H."/>
        </authorList>
    </citation>
    <scope>NUCLEOTIDE SEQUENCE</scope>
    <source>
        <strain evidence="18">CBS 955.72</strain>
    </source>
</reference>
<dbReference type="CDD" id="cd21175">
    <property type="entry name" value="LPMO_AA9"/>
    <property type="match status" value="1"/>
</dbReference>
<comment type="similarity">
    <text evidence="13">Belongs to the polysaccharide monooxygenase AA9 family.</text>
</comment>
<evidence type="ECO:0000256" key="10">
    <source>
        <dbReference type="ARBA" id="ARBA00023157"/>
    </source>
</evidence>
<keyword evidence="4" id="KW-0479">Metal-binding</keyword>
<dbReference type="Pfam" id="PF03443">
    <property type="entry name" value="AA9"/>
    <property type="match status" value="1"/>
</dbReference>
<evidence type="ECO:0000256" key="4">
    <source>
        <dbReference type="ARBA" id="ARBA00022723"/>
    </source>
</evidence>
<feature type="chain" id="PRO_5042518150" description="lytic cellulose monooxygenase (C4-dehydrogenating)" evidence="16">
    <location>
        <begin position="17"/>
        <end position="227"/>
    </location>
</feature>
<dbReference type="InterPro" id="IPR005103">
    <property type="entry name" value="AA9_LPMO"/>
</dbReference>
<keyword evidence="11" id="KW-0119">Carbohydrate metabolism</keyword>
<dbReference type="Proteomes" id="UP001275084">
    <property type="component" value="Unassembled WGS sequence"/>
</dbReference>
<proteinExistence type="inferred from homology"/>
<keyword evidence="12" id="KW-0624">Polysaccharide degradation</keyword>
<evidence type="ECO:0000256" key="12">
    <source>
        <dbReference type="ARBA" id="ARBA00023326"/>
    </source>
</evidence>
<keyword evidence="5 16" id="KW-0732">Signal</keyword>
<dbReference type="PANTHER" id="PTHR33353:SF10">
    <property type="entry name" value="ENDO-BETA-1,4-GLUCANASE D"/>
    <property type="match status" value="1"/>
</dbReference>
<evidence type="ECO:0000256" key="1">
    <source>
        <dbReference type="ARBA" id="ARBA00001973"/>
    </source>
</evidence>
<evidence type="ECO:0000256" key="3">
    <source>
        <dbReference type="ARBA" id="ARBA00022525"/>
    </source>
</evidence>
<comment type="cofactor">
    <cofactor evidence="1">
        <name>Cu(2+)</name>
        <dbReference type="ChEBI" id="CHEBI:29036"/>
    </cofactor>
</comment>
<keyword evidence="10" id="KW-1015">Disulfide bond</keyword>
<dbReference type="Gene3D" id="2.70.50.70">
    <property type="match status" value="1"/>
</dbReference>
<feature type="domain" description="Auxiliary Activity family 9 catalytic" evidence="17">
    <location>
        <begin position="18"/>
        <end position="217"/>
    </location>
</feature>
<evidence type="ECO:0000259" key="17">
    <source>
        <dbReference type="Pfam" id="PF03443"/>
    </source>
</evidence>
<keyword evidence="7" id="KW-0560">Oxidoreductase</keyword>
<evidence type="ECO:0000313" key="18">
    <source>
        <dbReference type="EMBL" id="KAK3356689.1"/>
    </source>
</evidence>
<keyword evidence="8" id="KW-0186">Copper</keyword>
<dbReference type="GO" id="GO:0004497">
    <property type="term" value="F:monooxygenase activity"/>
    <property type="evidence" value="ECO:0007669"/>
    <property type="project" value="UniProtKB-KW"/>
</dbReference>
<evidence type="ECO:0000256" key="13">
    <source>
        <dbReference type="ARBA" id="ARBA00044502"/>
    </source>
</evidence>
<evidence type="ECO:0000256" key="16">
    <source>
        <dbReference type="SAM" id="SignalP"/>
    </source>
</evidence>
<evidence type="ECO:0000256" key="15">
    <source>
        <dbReference type="ARBA" id="ARBA00047174"/>
    </source>
</evidence>
<evidence type="ECO:0000256" key="8">
    <source>
        <dbReference type="ARBA" id="ARBA00023008"/>
    </source>
</evidence>
<evidence type="ECO:0000256" key="11">
    <source>
        <dbReference type="ARBA" id="ARBA00023277"/>
    </source>
</evidence>
<organism evidence="18 19">
    <name type="scientific">Lasiosphaeria hispida</name>
    <dbReference type="NCBI Taxonomy" id="260671"/>
    <lineage>
        <taxon>Eukaryota</taxon>
        <taxon>Fungi</taxon>
        <taxon>Dikarya</taxon>
        <taxon>Ascomycota</taxon>
        <taxon>Pezizomycotina</taxon>
        <taxon>Sordariomycetes</taxon>
        <taxon>Sordariomycetidae</taxon>
        <taxon>Sordariales</taxon>
        <taxon>Lasiosphaeriaceae</taxon>
        <taxon>Lasiosphaeria</taxon>
    </lineage>
</organism>
<evidence type="ECO:0000256" key="9">
    <source>
        <dbReference type="ARBA" id="ARBA00023033"/>
    </source>
</evidence>
<protein>
    <recommendedName>
        <fullName evidence="15">lytic cellulose monooxygenase (C4-dehydrogenating)</fullName>
        <ecNumber evidence="15">1.14.99.56</ecNumber>
    </recommendedName>
</protein>
<dbReference type="EC" id="1.14.99.56" evidence="15"/>
<dbReference type="GO" id="GO:0030245">
    <property type="term" value="P:cellulose catabolic process"/>
    <property type="evidence" value="ECO:0007669"/>
    <property type="project" value="UniProtKB-KW"/>
</dbReference>
<dbReference type="GO" id="GO:0005576">
    <property type="term" value="C:extracellular region"/>
    <property type="evidence" value="ECO:0007669"/>
    <property type="project" value="UniProtKB-SubCell"/>
</dbReference>
<dbReference type="PANTHER" id="PTHR33353">
    <property type="entry name" value="PUTATIVE (AFU_ORTHOLOGUE AFUA_1G12560)-RELATED"/>
    <property type="match status" value="1"/>
</dbReference>
<keyword evidence="9" id="KW-0503">Monooxygenase</keyword>
<reference evidence="18" key="1">
    <citation type="journal article" date="2023" name="Mol. Phylogenet. Evol.">
        <title>Genome-scale phylogeny and comparative genomics of the fungal order Sordariales.</title>
        <authorList>
            <person name="Hensen N."/>
            <person name="Bonometti L."/>
            <person name="Westerberg I."/>
            <person name="Brannstrom I.O."/>
            <person name="Guillou S."/>
            <person name="Cros-Aarteil S."/>
            <person name="Calhoun S."/>
            <person name="Haridas S."/>
            <person name="Kuo A."/>
            <person name="Mondo S."/>
            <person name="Pangilinan J."/>
            <person name="Riley R."/>
            <person name="LaButti K."/>
            <person name="Andreopoulos B."/>
            <person name="Lipzen A."/>
            <person name="Chen C."/>
            <person name="Yan M."/>
            <person name="Daum C."/>
            <person name="Ng V."/>
            <person name="Clum A."/>
            <person name="Steindorff A."/>
            <person name="Ohm R.A."/>
            <person name="Martin F."/>
            <person name="Silar P."/>
            <person name="Natvig D.O."/>
            <person name="Lalanne C."/>
            <person name="Gautier V."/>
            <person name="Ament-Velasquez S.L."/>
            <person name="Kruys A."/>
            <person name="Hutchinson M.I."/>
            <person name="Powell A.J."/>
            <person name="Barry K."/>
            <person name="Miller A.N."/>
            <person name="Grigoriev I.V."/>
            <person name="Debuchy R."/>
            <person name="Gladieux P."/>
            <person name="Hiltunen Thoren M."/>
            <person name="Johannesson H."/>
        </authorList>
    </citation>
    <scope>NUCLEOTIDE SEQUENCE</scope>
    <source>
        <strain evidence="18">CBS 955.72</strain>
    </source>
</reference>
<gene>
    <name evidence="18" type="ORF">B0T25DRAFT_497377</name>
</gene>
<dbReference type="InterPro" id="IPR049892">
    <property type="entry name" value="AA9"/>
</dbReference>
<keyword evidence="19" id="KW-1185">Reference proteome</keyword>